<dbReference type="FunFam" id="3.40.50.300:FF:000287">
    <property type="entry name" value="Multidrug ABC transporter ATP-binding protein"/>
    <property type="match status" value="1"/>
</dbReference>
<feature type="transmembrane region" description="Helical" evidence="8">
    <location>
        <begin position="20"/>
        <end position="41"/>
    </location>
</feature>
<evidence type="ECO:0000256" key="7">
    <source>
        <dbReference type="ARBA" id="ARBA00023136"/>
    </source>
</evidence>
<dbReference type="GO" id="GO:0005886">
    <property type="term" value="C:plasma membrane"/>
    <property type="evidence" value="ECO:0007669"/>
    <property type="project" value="UniProtKB-SubCell"/>
</dbReference>
<dbReference type="GO" id="GO:0005524">
    <property type="term" value="F:ATP binding"/>
    <property type="evidence" value="ECO:0007669"/>
    <property type="project" value="UniProtKB-KW"/>
</dbReference>
<keyword evidence="7 8" id="KW-0472">Membrane</keyword>
<evidence type="ECO:0000256" key="4">
    <source>
        <dbReference type="ARBA" id="ARBA00022741"/>
    </source>
</evidence>
<gene>
    <name evidence="11" type="ORF">BHY08_01225</name>
</gene>
<name>A0A1J0A3R4_9ENTE</name>
<sequence>MFKQTLSTFSPYLKPFKKAIILNACLSFLYGLSSVLVTMYIGKAIDSMTLSSKTGLVTQIFLIIVLTCLAASSFYFLQRISQHIAYTSMKEVRKKGYHKLNKLPINYFDTHSHGDTMNRFSTDLDYISEALLTLFNQLFPSITIIIVALGIMLSLNVILTGVILLITAGMFLVNVMIAKKGQRYFNAQQQLLGKVSGYINEQFSHLKTIKSYEYEETVIQQFQDMNLELQQTGQQAQFISSLTNPLSRFIDHIGYLLIGLVSGLLIVNFSLPLSLGMLSSFIIYSGQFSKPLIELSSITTQLQTAFSSIKRINDLLDEPEEDTYVRKLTQPFTPIGDVAFSHVYFSYDPASPLIEDFNLTVKQGQTVAIVGKTGAGKSTLVNLLMNFYPLDKGVITVDSVPITDIPKDELRRSFGMVLQETWLFQGTIWDNLTFGNPQATKQNVIKACEEANIYQFIQQLPCGFNTMIGQSGVLLSEGQKQLFTIARTMISQPPMLILDEATSSIDTLTEQHIQTAFDNMMSGKTSFIIAHRLSTIKKADIILVMDKGKIIETGTHDSLLKNKDGAYSSLYHSQFSH</sequence>
<keyword evidence="6 8" id="KW-1133">Transmembrane helix</keyword>
<keyword evidence="12" id="KW-1185">Reference proteome</keyword>
<dbReference type="InterPro" id="IPR003439">
    <property type="entry name" value="ABC_transporter-like_ATP-bd"/>
</dbReference>
<dbReference type="Pfam" id="PF00664">
    <property type="entry name" value="ABC_membrane"/>
    <property type="match status" value="1"/>
</dbReference>
<dbReference type="STRING" id="519472.BHY08_01225"/>
<dbReference type="PANTHER" id="PTHR43394:SF1">
    <property type="entry name" value="ATP-BINDING CASSETTE SUB-FAMILY B MEMBER 10, MITOCHONDRIAL"/>
    <property type="match status" value="1"/>
</dbReference>
<feature type="domain" description="ABC transporter" evidence="9">
    <location>
        <begin position="338"/>
        <end position="572"/>
    </location>
</feature>
<evidence type="ECO:0000313" key="12">
    <source>
        <dbReference type="Proteomes" id="UP000191200"/>
    </source>
</evidence>
<feature type="transmembrane region" description="Helical" evidence="8">
    <location>
        <begin position="255"/>
        <end position="284"/>
    </location>
</feature>
<evidence type="ECO:0000313" key="11">
    <source>
        <dbReference type="EMBL" id="APB30566.1"/>
    </source>
</evidence>
<reference evidence="11 12" key="1">
    <citation type="submission" date="2016-09" db="EMBL/GenBank/DDBJ databases">
        <title>Vagococcus teuberi sp. nov., isolated from the Malian artisanal sour milk fene.</title>
        <authorList>
            <person name="Wullschleger S."/>
            <person name="Seifert C."/>
            <person name="Baumgartner S."/>
            <person name="Lacroix C."/>
            <person name="Bonfoh B."/>
            <person name="Stevens M.J."/>
            <person name="Meile L."/>
        </authorList>
    </citation>
    <scope>NUCLEOTIDE SEQUENCE [LARGE SCALE GENOMIC DNA]</scope>
    <source>
        <strain evidence="11 12">DSM 21459</strain>
    </source>
</reference>
<evidence type="ECO:0000256" key="6">
    <source>
        <dbReference type="ARBA" id="ARBA00022989"/>
    </source>
</evidence>
<proteinExistence type="predicted"/>
<feature type="domain" description="ABC transmembrane type-1" evidence="10">
    <location>
        <begin position="21"/>
        <end position="304"/>
    </location>
</feature>
<evidence type="ECO:0000256" key="8">
    <source>
        <dbReference type="SAM" id="Phobius"/>
    </source>
</evidence>
<accession>A0A1J0A3R4</accession>
<dbReference type="EMBL" id="CP017267">
    <property type="protein sequence ID" value="APB30566.1"/>
    <property type="molecule type" value="Genomic_DNA"/>
</dbReference>
<evidence type="ECO:0000256" key="5">
    <source>
        <dbReference type="ARBA" id="ARBA00022840"/>
    </source>
</evidence>
<keyword evidence="5 11" id="KW-0067">ATP-binding</keyword>
<dbReference type="InterPro" id="IPR011527">
    <property type="entry name" value="ABC1_TM_dom"/>
</dbReference>
<dbReference type="CDD" id="cd18547">
    <property type="entry name" value="ABC_6TM_Tm288_like"/>
    <property type="match status" value="1"/>
</dbReference>
<dbReference type="AlphaFoldDB" id="A0A1J0A3R4"/>
<dbReference type="InterPro" id="IPR039421">
    <property type="entry name" value="Type_1_exporter"/>
</dbReference>
<keyword evidence="4" id="KW-0547">Nucleotide-binding</keyword>
<evidence type="ECO:0000256" key="2">
    <source>
        <dbReference type="ARBA" id="ARBA00022448"/>
    </source>
</evidence>
<organism evidence="11 12">
    <name type="scientific">Vagococcus teuberi</name>
    <dbReference type="NCBI Taxonomy" id="519472"/>
    <lineage>
        <taxon>Bacteria</taxon>
        <taxon>Bacillati</taxon>
        <taxon>Bacillota</taxon>
        <taxon>Bacilli</taxon>
        <taxon>Lactobacillales</taxon>
        <taxon>Enterococcaceae</taxon>
        <taxon>Vagococcus</taxon>
    </lineage>
</organism>
<dbReference type="RefSeq" id="WP_071456135.1">
    <property type="nucleotide sequence ID" value="NZ_CP017267.1"/>
</dbReference>
<protein>
    <submittedName>
        <fullName evidence="11">Sugar ABC transporter ATP-binding protein</fullName>
    </submittedName>
</protein>
<feature type="transmembrane region" description="Helical" evidence="8">
    <location>
        <begin position="126"/>
        <end position="151"/>
    </location>
</feature>
<comment type="subcellular location">
    <subcellularLocation>
        <location evidence="1">Cell membrane</location>
        <topology evidence="1">Multi-pass membrane protein</topology>
    </subcellularLocation>
</comment>
<dbReference type="SMART" id="SM00382">
    <property type="entry name" value="AAA"/>
    <property type="match status" value="1"/>
</dbReference>
<dbReference type="InterPro" id="IPR036640">
    <property type="entry name" value="ABC1_TM_sf"/>
</dbReference>
<dbReference type="Gene3D" id="1.20.1560.10">
    <property type="entry name" value="ABC transporter type 1, transmembrane domain"/>
    <property type="match status" value="1"/>
</dbReference>
<dbReference type="PANTHER" id="PTHR43394">
    <property type="entry name" value="ATP-DEPENDENT PERMEASE MDL1, MITOCHONDRIAL"/>
    <property type="match status" value="1"/>
</dbReference>
<evidence type="ECO:0000259" key="10">
    <source>
        <dbReference type="PROSITE" id="PS50929"/>
    </source>
</evidence>
<evidence type="ECO:0000256" key="3">
    <source>
        <dbReference type="ARBA" id="ARBA00022692"/>
    </source>
</evidence>
<dbReference type="SUPFAM" id="SSF90123">
    <property type="entry name" value="ABC transporter transmembrane region"/>
    <property type="match status" value="1"/>
</dbReference>
<dbReference type="KEGG" id="vte:BHY08_01225"/>
<feature type="transmembrane region" description="Helical" evidence="8">
    <location>
        <begin position="56"/>
        <end position="77"/>
    </location>
</feature>
<evidence type="ECO:0000259" key="9">
    <source>
        <dbReference type="PROSITE" id="PS50893"/>
    </source>
</evidence>
<dbReference type="Pfam" id="PF00005">
    <property type="entry name" value="ABC_tran"/>
    <property type="match status" value="1"/>
</dbReference>
<dbReference type="InterPro" id="IPR003593">
    <property type="entry name" value="AAA+_ATPase"/>
</dbReference>
<dbReference type="Proteomes" id="UP000191200">
    <property type="component" value="Chromosome"/>
</dbReference>
<dbReference type="InterPro" id="IPR027417">
    <property type="entry name" value="P-loop_NTPase"/>
</dbReference>
<dbReference type="GO" id="GO:0015421">
    <property type="term" value="F:ABC-type oligopeptide transporter activity"/>
    <property type="evidence" value="ECO:0007669"/>
    <property type="project" value="TreeGrafter"/>
</dbReference>
<dbReference type="PROSITE" id="PS50929">
    <property type="entry name" value="ABC_TM1F"/>
    <property type="match status" value="1"/>
</dbReference>
<dbReference type="SUPFAM" id="SSF52540">
    <property type="entry name" value="P-loop containing nucleoside triphosphate hydrolases"/>
    <property type="match status" value="1"/>
</dbReference>
<dbReference type="Gene3D" id="3.40.50.300">
    <property type="entry name" value="P-loop containing nucleotide triphosphate hydrolases"/>
    <property type="match status" value="1"/>
</dbReference>
<feature type="transmembrane region" description="Helical" evidence="8">
    <location>
        <begin position="157"/>
        <end position="177"/>
    </location>
</feature>
<dbReference type="OrthoDB" id="9770415at2"/>
<dbReference type="PROSITE" id="PS50893">
    <property type="entry name" value="ABC_TRANSPORTER_2"/>
    <property type="match status" value="1"/>
</dbReference>
<evidence type="ECO:0000256" key="1">
    <source>
        <dbReference type="ARBA" id="ARBA00004651"/>
    </source>
</evidence>
<keyword evidence="2" id="KW-0813">Transport</keyword>
<dbReference type="GO" id="GO:0016887">
    <property type="term" value="F:ATP hydrolysis activity"/>
    <property type="evidence" value="ECO:0007669"/>
    <property type="project" value="InterPro"/>
</dbReference>
<keyword evidence="3 8" id="KW-0812">Transmembrane</keyword>